<proteinExistence type="predicted"/>
<gene>
    <name evidence="1" type="ORF">S01H4_34936</name>
</gene>
<organism evidence="1">
    <name type="scientific">marine sediment metagenome</name>
    <dbReference type="NCBI Taxonomy" id="412755"/>
    <lineage>
        <taxon>unclassified sequences</taxon>
        <taxon>metagenomes</taxon>
        <taxon>ecological metagenomes</taxon>
    </lineage>
</organism>
<sequence>MSIPDAPAIMFFTNFSCPGTSITPTILPEEKPGS</sequence>
<accession>X1ATF2</accession>
<protein>
    <submittedName>
        <fullName evidence="1">Uncharacterized protein</fullName>
    </submittedName>
</protein>
<reference evidence="1" key="1">
    <citation type="journal article" date="2014" name="Front. Microbiol.">
        <title>High frequency of phylogenetically diverse reductive dehalogenase-homologous genes in deep subseafloor sedimentary metagenomes.</title>
        <authorList>
            <person name="Kawai M."/>
            <person name="Futagami T."/>
            <person name="Toyoda A."/>
            <person name="Takaki Y."/>
            <person name="Nishi S."/>
            <person name="Hori S."/>
            <person name="Arai W."/>
            <person name="Tsubouchi T."/>
            <person name="Morono Y."/>
            <person name="Uchiyama I."/>
            <person name="Ito T."/>
            <person name="Fujiyama A."/>
            <person name="Inagaki F."/>
            <person name="Takami H."/>
        </authorList>
    </citation>
    <scope>NUCLEOTIDE SEQUENCE</scope>
    <source>
        <strain evidence="1">Expedition CK06-06</strain>
    </source>
</reference>
<evidence type="ECO:0000313" key="1">
    <source>
        <dbReference type="EMBL" id="GAG75543.1"/>
    </source>
</evidence>
<name>X1ATF2_9ZZZZ</name>
<comment type="caution">
    <text evidence="1">The sequence shown here is derived from an EMBL/GenBank/DDBJ whole genome shotgun (WGS) entry which is preliminary data.</text>
</comment>
<dbReference type="AlphaFoldDB" id="X1ATF2"/>
<feature type="non-terminal residue" evidence="1">
    <location>
        <position position="34"/>
    </location>
</feature>
<dbReference type="EMBL" id="BART01018519">
    <property type="protein sequence ID" value="GAG75543.1"/>
    <property type="molecule type" value="Genomic_DNA"/>
</dbReference>